<name>A0A172ZBB8_9BACL</name>
<organism evidence="2 3">
    <name type="scientific">Paenibacillus bovis</name>
    <dbReference type="NCBI Taxonomy" id="1616788"/>
    <lineage>
        <taxon>Bacteria</taxon>
        <taxon>Bacillati</taxon>
        <taxon>Bacillota</taxon>
        <taxon>Bacilli</taxon>
        <taxon>Bacillales</taxon>
        <taxon>Paenibacillaceae</taxon>
        <taxon>Paenibacillus</taxon>
    </lineage>
</organism>
<feature type="signal peptide" evidence="1">
    <location>
        <begin position="1"/>
        <end position="28"/>
    </location>
</feature>
<gene>
    <name evidence="2" type="ORF">AR543_01965</name>
</gene>
<keyword evidence="1" id="KW-0732">Signal</keyword>
<dbReference type="KEGG" id="pbv:AR543_01965"/>
<reference evidence="2 3" key="2">
    <citation type="journal article" date="2016" name="Int. J. Syst. Evol. Microbiol.">
        <title>Paenibacillus bovis sp. nov., isolated from raw yak (Bos grunniens) milk.</title>
        <authorList>
            <person name="Gao C."/>
            <person name="Han J."/>
            <person name="Liu Z."/>
            <person name="Xu X."/>
            <person name="Hang F."/>
            <person name="Wu Z."/>
        </authorList>
    </citation>
    <scope>NUCLEOTIDE SEQUENCE [LARGE SCALE GENOMIC DNA]</scope>
    <source>
        <strain evidence="2 3">BD3526</strain>
    </source>
</reference>
<accession>A0A172ZBB8</accession>
<proteinExistence type="predicted"/>
<dbReference type="Proteomes" id="UP000078148">
    <property type="component" value="Chromosome"/>
</dbReference>
<dbReference type="AlphaFoldDB" id="A0A172ZBB8"/>
<evidence type="ECO:0008006" key="4">
    <source>
        <dbReference type="Google" id="ProtNLM"/>
    </source>
</evidence>
<feature type="chain" id="PRO_5008005698" description="Glycoside-hydrolase family GH114 TIM-barrel domain-containing protein" evidence="1">
    <location>
        <begin position="29"/>
        <end position="344"/>
    </location>
</feature>
<sequence length="344" mass="38596">MKRYGRIALCLFALVAMMSVTNSASALANSNPGYKLLIYYGIPESVNNVSTNEEAAQIFAKYDYLVLGDKLELPEHAQHDSTLQIITRIKQINPKIQIFGYVDLGVTDSTDNLSMDTIKQRINLWKAAGVYGIFLDDAGYDYGVSRARLNEALTAVHDQSMAAFVNAWHPEDVMSSAKQADFNPDGLKTKMNANDLYLMESFLLPANLNGSGISSAYRDYFEDKMEKSMMYRRVLGVRMLSVSTIDYQASTDGVLNQFFKMNEAAAGVFSLDGYGISPVHYSSSEPNSDVVRTFPYMSNYMDFYTQKPEYESFRSGQDFTREGFRLLSVKGLNKYAFPDSALYP</sequence>
<evidence type="ECO:0000313" key="2">
    <source>
        <dbReference type="EMBL" id="ANF94918.1"/>
    </source>
</evidence>
<reference evidence="3" key="1">
    <citation type="submission" date="2015-10" db="EMBL/GenBank/DDBJ databases">
        <title>Genome of Paenibacillus bovis sp. nov.</title>
        <authorList>
            <person name="Wu Z."/>
            <person name="Gao C."/>
            <person name="Liu Z."/>
            <person name="Zheng H."/>
        </authorList>
    </citation>
    <scope>NUCLEOTIDE SEQUENCE [LARGE SCALE GENOMIC DNA]</scope>
    <source>
        <strain evidence="3">BD3526</strain>
    </source>
</reference>
<dbReference type="RefSeq" id="WP_060531371.1">
    <property type="nucleotide sequence ID" value="NZ_CP013023.1"/>
</dbReference>
<protein>
    <recommendedName>
        <fullName evidence="4">Glycoside-hydrolase family GH114 TIM-barrel domain-containing protein</fullName>
    </recommendedName>
</protein>
<evidence type="ECO:0000313" key="3">
    <source>
        <dbReference type="Proteomes" id="UP000078148"/>
    </source>
</evidence>
<dbReference type="OrthoDB" id="2531082at2"/>
<evidence type="ECO:0000256" key="1">
    <source>
        <dbReference type="SAM" id="SignalP"/>
    </source>
</evidence>
<dbReference type="EMBL" id="CP013023">
    <property type="protein sequence ID" value="ANF94918.1"/>
    <property type="molecule type" value="Genomic_DNA"/>
</dbReference>
<keyword evidence="3" id="KW-1185">Reference proteome</keyword>